<reference evidence="2" key="1">
    <citation type="journal article" date="2012" name="MBio">
        <title>Comparative genome analysis of Trichophyton rubrum and related dermatophytes reveals candidate genes involved in infection.</title>
        <authorList>
            <person name="Martinez D.A."/>
            <person name="Oliver B.G."/>
            <person name="Graeser Y."/>
            <person name="Goldberg J.M."/>
            <person name="Li W."/>
            <person name="Martinez-Rossi N.M."/>
            <person name="Monod M."/>
            <person name="Shelest E."/>
            <person name="Barton R.C."/>
            <person name="Birch E."/>
            <person name="Brakhage A.A."/>
            <person name="Chen Z."/>
            <person name="Gurr S.J."/>
            <person name="Heiman D."/>
            <person name="Heitman J."/>
            <person name="Kosti I."/>
            <person name="Rossi A."/>
            <person name="Saif S."/>
            <person name="Samalova M."/>
            <person name="Saunders C.W."/>
            <person name="Shea T."/>
            <person name="Summerbell R.C."/>
            <person name="Xu J."/>
            <person name="Young S."/>
            <person name="Zeng Q."/>
            <person name="Birren B.W."/>
            <person name="Cuomo C.A."/>
            <person name="White T.C."/>
        </authorList>
    </citation>
    <scope>NUCLEOTIDE SEQUENCE [LARGE SCALE GENOMIC DNA]</scope>
    <source>
        <strain evidence="2">ATCC MYA-4606 / CBS 127.97</strain>
    </source>
</reference>
<name>F2PRS0_TRIEC</name>
<keyword evidence="2" id="KW-1185">Reference proteome</keyword>
<dbReference type="Proteomes" id="UP000009169">
    <property type="component" value="Unassembled WGS sequence"/>
</dbReference>
<proteinExistence type="predicted"/>
<evidence type="ECO:0000313" key="1">
    <source>
        <dbReference type="EMBL" id="EGE04588.1"/>
    </source>
</evidence>
<dbReference type="AlphaFoldDB" id="F2PRS0"/>
<dbReference type="EMBL" id="DS995734">
    <property type="protein sequence ID" value="EGE04588.1"/>
    <property type="molecule type" value="Genomic_DNA"/>
</dbReference>
<protein>
    <submittedName>
        <fullName evidence="1">Uncharacterized protein</fullName>
    </submittedName>
</protein>
<organism evidence="1 2">
    <name type="scientific">Trichophyton equinum (strain ATCC MYA-4606 / CBS 127.97)</name>
    <name type="common">Horse ringworm fungus</name>
    <dbReference type="NCBI Taxonomy" id="559882"/>
    <lineage>
        <taxon>Eukaryota</taxon>
        <taxon>Fungi</taxon>
        <taxon>Dikarya</taxon>
        <taxon>Ascomycota</taxon>
        <taxon>Pezizomycotina</taxon>
        <taxon>Eurotiomycetes</taxon>
        <taxon>Eurotiomycetidae</taxon>
        <taxon>Onygenales</taxon>
        <taxon>Arthrodermataceae</taxon>
        <taxon>Trichophyton</taxon>
    </lineage>
</organism>
<evidence type="ECO:0000313" key="2">
    <source>
        <dbReference type="Proteomes" id="UP000009169"/>
    </source>
</evidence>
<gene>
    <name evidence="1" type="ORF">TEQG_03459</name>
</gene>
<dbReference type="VEuPathDB" id="FungiDB:TEQG_03459"/>
<sequence length="145" mass="16068">MWIHGFRLVMESSPSVLIETDKASNGEKVSCGRDIVPLYKGEIFSITLRKTQQTTIYIFNILDIGFPQTKYFIRLTTLQNVSKRNFLCGHVLETLGSLVPEKGCGGCGIEKGENNDIGSSHVCSPCDDCIAKDLWARGKNGYEFG</sequence>
<accession>F2PRS0</accession>
<dbReference type="HOGENOM" id="CLU_1972054_0_0_1"/>